<keyword evidence="4" id="KW-1185">Reference proteome</keyword>
<name>A0A177CPL0_9PLEO</name>
<dbReference type="GeneID" id="28761612"/>
<evidence type="ECO:0000313" key="3">
    <source>
        <dbReference type="EMBL" id="OAG09161.1"/>
    </source>
</evidence>
<dbReference type="OrthoDB" id="10448085at2759"/>
<dbReference type="EMBL" id="KV441550">
    <property type="protein sequence ID" value="OAG09161.1"/>
    <property type="molecule type" value="Genomic_DNA"/>
</dbReference>
<protein>
    <submittedName>
        <fullName evidence="3">Uncharacterized protein</fullName>
    </submittedName>
</protein>
<keyword evidence="2" id="KW-0732">Signal</keyword>
<feature type="signal peptide" evidence="2">
    <location>
        <begin position="1"/>
        <end position="18"/>
    </location>
</feature>
<evidence type="ECO:0000256" key="1">
    <source>
        <dbReference type="SAM" id="MobiDB-lite"/>
    </source>
</evidence>
<reference evidence="3 4" key="1">
    <citation type="submission" date="2016-05" db="EMBL/GenBank/DDBJ databases">
        <title>Comparative analysis of secretome profiles of manganese(II)-oxidizing ascomycete fungi.</title>
        <authorList>
            <consortium name="DOE Joint Genome Institute"/>
            <person name="Zeiner C.A."/>
            <person name="Purvine S.O."/>
            <person name="Zink E.M."/>
            <person name="Wu S."/>
            <person name="Pasa-Tolic L."/>
            <person name="Chaput D.L."/>
            <person name="Haridas S."/>
            <person name="Grigoriev I.V."/>
            <person name="Santelli C.M."/>
            <person name="Hansel C.M."/>
        </authorList>
    </citation>
    <scope>NUCLEOTIDE SEQUENCE [LARGE SCALE GENOMIC DNA]</scope>
    <source>
        <strain evidence="3 4">AP3s5-JAC2a</strain>
    </source>
</reference>
<organism evidence="3 4">
    <name type="scientific">Paraphaeosphaeria sporulosa</name>
    <dbReference type="NCBI Taxonomy" id="1460663"/>
    <lineage>
        <taxon>Eukaryota</taxon>
        <taxon>Fungi</taxon>
        <taxon>Dikarya</taxon>
        <taxon>Ascomycota</taxon>
        <taxon>Pezizomycotina</taxon>
        <taxon>Dothideomycetes</taxon>
        <taxon>Pleosporomycetidae</taxon>
        <taxon>Pleosporales</taxon>
        <taxon>Massarineae</taxon>
        <taxon>Didymosphaeriaceae</taxon>
        <taxon>Paraphaeosphaeria</taxon>
    </lineage>
</organism>
<sequence length="187" mass="20200">MHASLILLVASLATSAVAAPVPVVAPFESRELLMVGEVDVLKREILERLEAIAKRGAPQGYEGNVEVYDERDGGRPPFASSGNDKLAGDQNYELSNDNRSDYSLEVGPSHNKRDDGRPVFAPKGNDKRDGVRPVFAPKRNDKRDGGRPVFAPSGNDKRDGGHPVFAPKGNDKRDSGEDFVSSDASDE</sequence>
<evidence type="ECO:0000256" key="2">
    <source>
        <dbReference type="SAM" id="SignalP"/>
    </source>
</evidence>
<dbReference type="RefSeq" id="XP_018039526.1">
    <property type="nucleotide sequence ID" value="XM_018178126.1"/>
</dbReference>
<dbReference type="InParanoid" id="A0A177CPL0"/>
<dbReference type="AlphaFoldDB" id="A0A177CPL0"/>
<evidence type="ECO:0000313" key="4">
    <source>
        <dbReference type="Proteomes" id="UP000077069"/>
    </source>
</evidence>
<accession>A0A177CPL0</accession>
<feature type="region of interest" description="Disordered" evidence="1">
    <location>
        <begin position="63"/>
        <end position="187"/>
    </location>
</feature>
<dbReference type="Proteomes" id="UP000077069">
    <property type="component" value="Unassembled WGS sequence"/>
</dbReference>
<feature type="chain" id="PRO_5008058538" evidence="2">
    <location>
        <begin position="19"/>
        <end position="187"/>
    </location>
</feature>
<proteinExistence type="predicted"/>
<gene>
    <name evidence="3" type="ORF">CC84DRAFT_1162925</name>
</gene>